<dbReference type="InterPro" id="IPR029495">
    <property type="entry name" value="NACHT-assoc"/>
</dbReference>
<feature type="compositionally biased region" description="Basic and acidic residues" evidence="7">
    <location>
        <begin position="58"/>
        <end position="82"/>
    </location>
</feature>
<feature type="compositionally biased region" description="Basic and acidic residues" evidence="7">
    <location>
        <begin position="22"/>
        <end position="49"/>
    </location>
</feature>
<dbReference type="GO" id="GO:0005737">
    <property type="term" value="C:cytoplasm"/>
    <property type="evidence" value="ECO:0007669"/>
    <property type="project" value="UniProtKB-SubCell"/>
</dbReference>
<proteinExistence type="predicted"/>
<dbReference type="FunFam" id="3.40.50.300:FF:000210">
    <property type="entry name" value="Si:dkey-16p6.1"/>
    <property type="match status" value="1"/>
</dbReference>
<evidence type="ECO:0000256" key="5">
    <source>
        <dbReference type="ARBA" id="ARBA00022741"/>
    </source>
</evidence>
<evidence type="ECO:0000256" key="7">
    <source>
        <dbReference type="SAM" id="MobiDB-lite"/>
    </source>
</evidence>
<evidence type="ECO:0000313" key="9">
    <source>
        <dbReference type="EMBL" id="KAK9979017.1"/>
    </source>
</evidence>
<comment type="subcellular location">
    <subcellularLocation>
        <location evidence="1">Cytoplasm</location>
    </subcellularLocation>
</comment>
<dbReference type="Proteomes" id="UP001479290">
    <property type="component" value="Unassembled WGS sequence"/>
</dbReference>
<reference evidence="9 10" key="1">
    <citation type="submission" date="2024-05" db="EMBL/GenBank/DDBJ databases">
        <title>A high-quality chromosomal-level genome assembly of Topmouth culter (Culter alburnus).</title>
        <authorList>
            <person name="Zhao H."/>
        </authorList>
    </citation>
    <scope>NUCLEOTIDE SEQUENCE [LARGE SCALE GENOMIC DNA]</scope>
    <source>
        <strain evidence="9">CATC2023</strain>
        <tissue evidence="9">Muscle</tissue>
    </source>
</reference>
<keyword evidence="10" id="KW-1185">Reference proteome</keyword>
<dbReference type="Pfam" id="PF14484">
    <property type="entry name" value="FISNA"/>
    <property type="match status" value="1"/>
</dbReference>
<keyword evidence="4" id="KW-0677">Repeat</keyword>
<comment type="caution">
    <text evidence="9">The sequence shown here is derived from an EMBL/GenBank/DDBJ whole genome shotgun (WGS) entry which is preliminary data.</text>
</comment>
<evidence type="ECO:0000259" key="8">
    <source>
        <dbReference type="PROSITE" id="PS50837"/>
    </source>
</evidence>
<evidence type="ECO:0000256" key="2">
    <source>
        <dbReference type="ARBA" id="ARBA00022490"/>
    </source>
</evidence>
<evidence type="ECO:0000256" key="4">
    <source>
        <dbReference type="ARBA" id="ARBA00022737"/>
    </source>
</evidence>
<keyword evidence="2" id="KW-0963">Cytoplasm</keyword>
<keyword evidence="6" id="KW-0067">ATP-binding</keyword>
<dbReference type="Pfam" id="PF17776">
    <property type="entry name" value="NLRC4_HD2"/>
    <property type="match status" value="1"/>
</dbReference>
<gene>
    <name evidence="9" type="ORF">ABG768_012464</name>
</gene>
<keyword evidence="3" id="KW-0433">Leucine-rich repeat</keyword>
<feature type="domain" description="NACHT" evidence="8">
    <location>
        <begin position="261"/>
        <end position="395"/>
    </location>
</feature>
<sequence>MSLSEKHSVRSGSHVSSSVSLKSDDSKKGDPPDFSERKPSSDKSVRSDSHVSSSVSLKSDRSKDDPPNFSERKPSSDKRLHYETLDSDVQTHRKHESFTDNLLWIFQDLEIKIITFLKKELEKFKKILQNENTENLVKDFNENRCSTKAAALDLTLHYLREMKKDEAADALEDELLFIHQLKCGLKKKYQCVFEGIAKQGDSTLLNNIYTDLYITQGGSEQVNTEHEVRQIEVASRRHESQEIQVECRNLFEAPEQEEEIRTVLTKGVAGIGKSVSVQKFVLDWAEGKENQDIRLLFPLPFREMNLKEKEKLSLMDLITQFFPETKGLNLTRRNNFKVLFILDGLDECRLPLKFDHNETWSDVSSPASLDVLLTNLMKGNLLPSALIWITTRPAAASKIPPDCIDRLTEIRGFNDAQKEEYFKKRFTDQNQANTIIDHVKKSKSLFIMCHIPVFCWISATVLQNILEEKRNNDVKINQADEISKTQQESNTEDTPKTLTQMYTHFLRFQIQQSHRKYDGEYTADVSWDKDSILSLGKLAFHQLERNNLIFYDTDLEACGIDVYKASVYSGMCTQIFKEETGITLGTMYCFVHLSIQEFIAALYAHLFLDINKTNVFVHESKGQENKNKNLFKTRYAHPFRDINKKNKIMIDFLKTAVDKALESDSGHLDLFLRFLLGLSLQSNRRLLRGLLTQQDDNDQSNKRIVQYIKLKLEDNLPAERSINLFYCLNELNDQTLVKEIQTQLSKGSLSSGDLSPAQWSALVFVLLTSEEELEEFELQKFKKSDECLVRLSAVIKTSRRAL</sequence>
<name>A0AAW2AZM4_CULAL</name>
<protein>
    <recommendedName>
        <fullName evidence="8">NACHT domain-containing protein</fullName>
    </recommendedName>
</protein>
<dbReference type="Gene3D" id="3.40.50.300">
    <property type="entry name" value="P-loop containing nucleotide triphosphate hydrolases"/>
    <property type="match status" value="1"/>
</dbReference>
<dbReference type="Pfam" id="PF17779">
    <property type="entry name" value="WHD_NOD2"/>
    <property type="match status" value="1"/>
</dbReference>
<dbReference type="EMBL" id="JAWDJR010000002">
    <property type="protein sequence ID" value="KAK9979017.1"/>
    <property type="molecule type" value="Genomic_DNA"/>
</dbReference>
<evidence type="ECO:0000313" key="10">
    <source>
        <dbReference type="Proteomes" id="UP001479290"/>
    </source>
</evidence>
<dbReference type="SUPFAM" id="SSF52047">
    <property type="entry name" value="RNI-like"/>
    <property type="match status" value="1"/>
</dbReference>
<dbReference type="InterPro" id="IPR051261">
    <property type="entry name" value="NLR"/>
</dbReference>
<dbReference type="PROSITE" id="PS50837">
    <property type="entry name" value="NACHT"/>
    <property type="match status" value="1"/>
</dbReference>
<dbReference type="PANTHER" id="PTHR24106">
    <property type="entry name" value="NACHT, LRR AND CARD DOMAINS-CONTAINING"/>
    <property type="match status" value="1"/>
</dbReference>
<evidence type="ECO:0000256" key="6">
    <source>
        <dbReference type="ARBA" id="ARBA00022840"/>
    </source>
</evidence>
<keyword evidence="5" id="KW-0547">Nucleotide-binding</keyword>
<feature type="compositionally biased region" description="Low complexity" evidence="7">
    <location>
        <begin position="10"/>
        <end position="21"/>
    </location>
</feature>
<organism evidence="9 10">
    <name type="scientific">Culter alburnus</name>
    <name type="common">Topmouth culter</name>
    <dbReference type="NCBI Taxonomy" id="194366"/>
    <lineage>
        <taxon>Eukaryota</taxon>
        <taxon>Metazoa</taxon>
        <taxon>Chordata</taxon>
        <taxon>Craniata</taxon>
        <taxon>Vertebrata</taxon>
        <taxon>Euteleostomi</taxon>
        <taxon>Actinopterygii</taxon>
        <taxon>Neopterygii</taxon>
        <taxon>Teleostei</taxon>
        <taxon>Ostariophysi</taxon>
        <taxon>Cypriniformes</taxon>
        <taxon>Xenocyprididae</taxon>
        <taxon>Xenocypridinae</taxon>
        <taxon>Culter</taxon>
    </lineage>
</organism>
<accession>A0AAW2AZM4</accession>
<dbReference type="GO" id="GO:0005524">
    <property type="term" value="F:ATP binding"/>
    <property type="evidence" value="ECO:0007669"/>
    <property type="project" value="UniProtKB-KW"/>
</dbReference>
<dbReference type="InterPro" id="IPR007111">
    <property type="entry name" value="NACHT_NTPase"/>
</dbReference>
<evidence type="ECO:0000256" key="3">
    <source>
        <dbReference type="ARBA" id="ARBA00022614"/>
    </source>
</evidence>
<dbReference type="InterPro" id="IPR041075">
    <property type="entry name" value="NOD1/2_WH"/>
</dbReference>
<dbReference type="Pfam" id="PF05729">
    <property type="entry name" value="NACHT"/>
    <property type="match status" value="1"/>
</dbReference>
<dbReference type="InterPro" id="IPR027417">
    <property type="entry name" value="P-loop_NTPase"/>
</dbReference>
<dbReference type="SMART" id="SM01288">
    <property type="entry name" value="FISNA"/>
    <property type="match status" value="1"/>
</dbReference>
<dbReference type="InterPro" id="IPR041267">
    <property type="entry name" value="NLRP_HD2"/>
</dbReference>
<feature type="region of interest" description="Disordered" evidence="7">
    <location>
        <begin position="1"/>
        <end position="82"/>
    </location>
</feature>
<evidence type="ECO:0000256" key="1">
    <source>
        <dbReference type="ARBA" id="ARBA00004496"/>
    </source>
</evidence>
<dbReference type="AlphaFoldDB" id="A0AAW2AZM4"/>